<feature type="coiled-coil region" evidence="1">
    <location>
        <begin position="299"/>
        <end position="434"/>
    </location>
</feature>
<organism evidence="2">
    <name type="scientific">marine sediment metagenome</name>
    <dbReference type="NCBI Taxonomy" id="412755"/>
    <lineage>
        <taxon>unclassified sequences</taxon>
        <taxon>metagenomes</taxon>
        <taxon>ecological metagenomes</taxon>
    </lineage>
</organism>
<comment type="caution">
    <text evidence="2">The sequence shown here is derived from an EMBL/GenBank/DDBJ whole genome shotgun (WGS) entry which is preliminary data.</text>
</comment>
<protein>
    <submittedName>
        <fullName evidence="2">Uncharacterized protein</fullName>
    </submittedName>
</protein>
<gene>
    <name evidence="2" type="ORF">LCGC14_2160880</name>
</gene>
<dbReference type="SUPFAM" id="SSF58113">
    <property type="entry name" value="Apolipoprotein A-I"/>
    <property type="match status" value="1"/>
</dbReference>
<evidence type="ECO:0000313" key="2">
    <source>
        <dbReference type="EMBL" id="KKL64846.1"/>
    </source>
</evidence>
<name>A0A0F9EF44_9ZZZZ</name>
<evidence type="ECO:0000256" key="1">
    <source>
        <dbReference type="SAM" id="Coils"/>
    </source>
</evidence>
<accession>A0A0F9EF44</accession>
<dbReference type="Gene3D" id="1.20.120.20">
    <property type="entry name" value="Apolipoprotein"/>
    <property type="match status" value="1"/>
</dbReference>
<sequence length="484" mass="53345">MATIQARIEGRVGEAASGDDIVFTTTQMQDAYDHGLRAVIATMPEKAWKYFGRNRIDFLPLVGTPLLTGKIVSVLRRNGTYYRPCTMIDADMAGPAADSRSIHYASGFTPVYYVESGSFSNPMLKVLPEDGSKAARLVSLAIPTVDITTDTIVPHFPDELEELPEIYVVIWIKQREMGVARRSSQDELEAITSSGYLAAFESDLPTFVPPKAPSISTLTLPSVPSSVLAYTSAGDEPDDTITMTTSLPTYTGPVFTYDQSTISDALTQAKDMMDNSGLGSTDVEAIITAKHLDEARVGMEAIKTELTRAQTSIQDERAQLQEFVEKIREALGKFTGEATVYQAELAKEVAEARADVQAYTAKMQDNRNILDKDIAQYREDLNKYQRQSTALINEFAQKSTATVAEYQALVQEVVGEFQSKLSKASARLQEAQIRLQTMQSFDQKSIAALNEAKMFQAEFDKKLGEYKTQLVKDAKFCPECGGKV</sequence>
<dbReference type="EMBL" id="LAZR01027723">
    <property type="protein sequence ID" value="KKL64846.1"/>
    <property type="molecule type" value="Genomic_DNA"/>
</dbReference>
<reference evidence="2" key="1">
    <citation type="journal article" date="2015" name="Nature">
        <title>Complex archaea that bridge the gap between prokaryotes and eukaryotes.</title>
        <authorList>
            <person name="Spang A."/>
            <person name="Saw J.H."/>
            <person name="Jorgensen S.L."/>
            <person name="Zaremba-Niedzwiedzka K."/>
            <person name="Martijn J."/>
            <person name="Lind A.E."/>
            <person name="van Eijk R."/>
            <person name="Schleper C."/>
            <person name="Guy L."/>
            <person name="Ettema T.J."/>
        </authorList>
    </citation>
    <scope>NUCLEOTIDE SEQUENCE</scope>
</reference>
<keyword evidence="1" id="KW-0175">Coiled coil</keyword>
<proteinExistence type="predicted"/>
<dbReference type="AlphaFoldDB" id="A0A0F9EF44"/>